<dbReference type="Ensembl" id="ENSPKIT00000042552.1">
    <property type="protein sequence ID" value="ENSPKIP00000018025.1"/>
    <property type="gene ID" value="ENSPKIG00000003716.1"/>
</dbReference>
<feature type="compositionally biased region" description="Basic and acidic residues" evidence="1">
    <location>
        <begin position="556"/>
        <end position="566"/>
    </location>
</feature>
<name>A0A3B3RJL7_9TELE</name>
<feature type="region of interest" description="Disordered" evidence="1">
    <location>
        <begin position="547"/>
        <end position="566"/>
    </location>
</feature>
<feature type="compositionally biased region" description="Pro residues" evidence="1">
    <location>
        <begin position="502"/>
        <end position="512"/>
    </location>
</feature>
<accession>A0A3B3RJL7</accession>
<keyword evidence="4" id="KW-1185">Reference proteome</keyword>
<feature type="compositionally biased region" description="Low complexity" evidence="1">
    <location>
        <begin position="482"/>
        <end position="501"/>
    </location>
</feature>
<protein>
    <submittedName>
        <fullName evidence="3">Islet cell autoantigen 1-like</fullName>
    </submittedName>
</protein>
<dbReference type="KEGG" id="pki:111840755"/>
<dbReference type="STRING" id="1676925.ENSPKIP00000018000"/>
<evidence type="ECO:0000313" key="3">
    <source>
        <dbReference type="Ensembl" id="ENSPKIP00000018025.1"/>
    </source>
</evidence>
<dbReference type="GeneTree" id="ENSGT00390000005530"/>
<dbReference type="GO" id="GO:0051049">
    <property type="term" value="P:regulation of transport"/>
    <property type="evidence" value="ECO:0007669"/>
    <property type="project" value="TreeGrafter"/>
</dbReference>
<dbReference type="CTD" id="378720"/>
<dbReference type="GeneID" id="111840755"/>
<dbReference type="SUPFAM" id="SSF103657">
    <property type="entry name" value="BAR/IMD domain-like"/>
    <property type="match status" value="1"/>
</dbReference>
<dbReference type="PANTHER" id="PTHR10164">
    <property type="entry name" value="ISLET CELL AUTOANTIGEN 1"/>
    <property type="match status" value="1"/>
</dbReference>
<dbReference type="SMART" id="SM01237">
    <property type="entry name" value="ICA69"/>
    <property type="match status" value="1"/>
</dbReference>
<feature type="region of interest" description="Disordered" evidence="1">
    <location>
        <begin position="456"/>
        <end position="532"/>
    </location>
</feature>
<organism evidence="3 4">
    <name type="scientific">Paramormyrops kingsleyae</name>
    <dbReference type="NCBI Taxonomy" id="1676925"/>
    <lineage>
        <taxon>Eukaryota</taxon>
        <taxon>Metazoa</taxon>
        <taxon>Chordata</taxon>
        <taxon>Craniata</taxon>
        <taxon>Vertebrata</taxon>
        <taxon>Euteleostomi</taxon>
        <taxon>Actinopterygii</taxon>
        <taxon>Neopterygii</taxon>
        <taxon>Teleostei</taxon>
        <taxon>Osteoglossocephala</taxon>
        <taxon>Osteoglossomorpha</taxon>
        <taxon>Osteoglossiformes</taxon>
        <taxon>Mormyridae</taxon>
        <taxon>Paramormyrops</taxon>
    </lineage>
</organism>
<dbReference type="Pfam" id="PF06456">
    <property type="entry name" value="Arfaptin"/>
    <property type="match status" value="1"/>
</dbReference>
<dbReference type="RefSeq" id="XP_023661717.1">
    <property type="nucleotide sequence ID" value="XM_023805949.2"/>
</dbReference>
<dbReference type="InterPro" id="IPR024114">
    <property type="entry name" value="Islet_autoAg_Ica1/Ica1-like"/>
</dbReference>
<proteinExistence type="predicted"/>
<dbReference type="SMART" id="SM01015">
    <property type="entry name" value="Arfaptin"/>
    <property type="match status" value="1"/>
</dbReference>
<sequence length="566" mass="62914">MDSSHGFPSDLMAGRELLAEDHSVMARMQKKFWKTKQVLIKATGKKEDEHVVASDADLDSKLEFFRSVQTTCTELLKVIEKYQQRITTLSQEENHLGLFLRFQAEHDKTKAGSMMDATSKALCASAKMRLALYPPLRRMEQEVETFRRRAITDSLETVGRMEKARTEYRGALLWMKDVSQELDPDTYKQLEKFRKVQAQVRSTKVQFDKLKNDVCQKVDMLGASRCNMLSHSLATYQTTLLHFWEKTAQMMISIQDAFQGHVQYQFATLKDLKDPLEQLTEGQMAENRKESTIQTHLDVLISLEEEKAEDTEIVSALSTDGQTQDSDGSQCVSLDSVLYELTDLQSVVSTHDLLLPASLTPHHLLRQFLLPLCPNVTTPPPVGGNGSAAETPESDLTALPESGPRDLLSDAQQQDLDEERERGDLNFLKDLLSPGSMGADEFSREWQDAFGSFEMTPSQSLATPSSAPVVSHSQPSSPTGFLPSQLLDQSLSSTGWATPPMFQAPPLQPPPAAGQASPSESVAKPTANAPKVSGRDMSAWFNLFADLDPLSNPDAIGRRDEDLMNA</sequence>
<dbReference type="InterPro" id="IPR010504">
    <property type="entry name" value="AH_dom"/>
</dbReference>
<dbReference type="RefSeq" id="XP_023661713.1">
    <property type="nucleotide sequence ID" value="XM_023805945.2"/>
</dbReference>
<feature type="region of interest" description="Disordered" evidence="1">
    <location>
        <begin position="380"/>
        <end position="423"/>
    </location>
</feature>
<dbReference type="RefSeq" id="XP_072570773.1">
    <property type="nucleotide sequence ID" value="XM_072714672.1"/>
</dbReference>
<dbReference type="OrthoDB" id="2126778at2759"/>
<evidence type="ECO:0000259" key="2">
    <source>
        <dbReference type="PROSITE" id="PS50870"/>
    </source>
</evidence>
<dbReference type="FunFam" id="1.20.1270.60:FF:000015">
    <property type="entry name" value="Islet cell autoantigen 1, 69kDa"/>
    <property type="match status" value="1"/>
</dbReference>
<dbReference type="RefSeq" id="XP_023661714.1">
    <property type="nucleotide sequence ID" value="XM_023805946.2"/>
</dbReference>
<dbReference type="AlphaFoldDB" id="A0A3B3RJL7"/>
<dbReference type="Gene3D" id="1.20.1270.60">
    <property type="entry name" value="Arfaptin homology (AH) domain/BAR domain"/>
    <property type="match status" value="1"/>
</dbReference>
<dbReference type="Ensembl" id="ENSPKIT00000042524.1">
    <property type="protein sequence ID" value="ENSPKIP00000018000.1"/>
    <property type="gene ID" value="ENSPKIG00000003716.1"/>
</dbReference>
<dbReference type="Pfam" id="PF04629">
    <property type="entry name" value="ICA69"/>
    <property type="match status" value="1"/>
</dbReference>
<dbReference type="PROSITE" id="PS50870">
    <property type="entry name" value="AH"/>
    <property type="match status" value="1"/>
</dbReference>
<dbReference type="GO" id="GO:0019904">
    <property type="term" value="F:protein domain specific binding"/>
    <property type="evidence" value="ECO:0007669"/>
    <property type="project" value="InterPro"/>
</dbReference>
<feature type="domain" description="AH" evidence="2">
    <location>
        <begin position="53"/>
        <end position="256"/>
    </location>
</feature>
<evidence type="ECO:0000313" key="4">
    <source>
        <dbReference type="Proteomes" id="UP000261540"/>
    </source>
</evidence>
<reference evidence="3" key="1">
    <citation type="submission" date="2025-05" db="UniProtKB">
        <authorList>
            <consortium name="Ensembl"/>
        </authorList>
    </citation>
    <scope>IDENTIFICATION</scope>
</reference>
<dbReference type="PANTHER" id="PTHR10164:SF5">
    <property type="entry name" value="ISLET CELL AUTOANTIGEN 1-LIKE PROTEIN"/>
    <property type="match status" value="1"/>
</dbReference>
<dbReference type="InterPro" id="IPR006723">
    <property type="entry name" value="Islet_autoAg_Ica1_C"/>
</dbReference>
<evidence type="ECO:0000256" key="1">
    <source>
        <dbReference type="SAM" id="MobiDB-lite"/>
    </source>
</evidence>
<dbReference type="Proteomes" id="UP000261540">
    <property type="component" value="Unplaced"/>
</dbReference>
<feature type="compositionally biased region" description="Polar residues" evidence="1">
    <location>
        <begin position="456"/>
        <end position="479"/>
    </location>
</feature>
<dbReference type="CDD" id="cd07661">
    <property type="entry name" value="BAR_ICA69"/>
    <property type="match status" value="1"/>
</dbReference>
<dbReference type="GO" id="GO:0005794">
    <property type="term" value="C:Golgi apparatus"/>
    <property type="evidence" value="ECO:0007669"/>
    <property type="project" value="TreeGrafter"/>
</dbReference>
<dbReference type="InterPro" id="IPR027267">
    <property type="entry name" value="AH/BAR_dom_sf"/>
</dbReference>